<dbReference type="CDD" id="cd02247">
    <property type="entry name" value="cupin_pirin_C"/>
    <property type="match status" value="1"/>
</dbReference>
<evidence type="ECO:0000256" key="1">
    <source>
        <dbReference type="ARBA" id="ARBA00008416"/>
    </source>
</evidence>
<feature type="binding site" evidence="2">
    <location>
        <position position="107"/>
    </location>
    <ligand>
        <name>Fe cation</name>
        <dbReference type="ChEBI" id="CHEBI:24875"/>
    </ligand>
</feature>
<dbReference type="InterPro" id="IPR053186">
    <property type="entry name" value="QDO-related"/>
</dbReference>
<keyword evidence="6" id="KW-0223">Dioxygenase</keyword>
<evidence type="ECO:0000256" key="2">
    <source>
        <dbReference type="PIRSR" id="PIRSR006232-1"/>
    </source>
</evidence>
<dbReference type="OrthoDB" id="321327at2"/>
<sequence>MRNVRQIYRANSQHWVGDGFLVQPLFSHMDADRGTDPFLMLDYAAPYTFAPNEARSPRGVGQHPHKGFETVTIAYHGEVAHRDSTGGGGVIKEGDVQWMTAGAGIIHEEFHSEAFSKAGGLFEMVQLWVNLPAKDKNTPPRYQHLAKENIPVVELPEGACHLRLIAGEHGNIKGAADTHTEMNVWDVVIRPGKEAALTIPADHSLSMVVLRGQAVFNGKDSAGAGQLVGFENGGGEVHIAAGNEEVKILLLSGVPIKEPVVGYGPFVMNTAEEIREAINDFNNGRFGSLAS</sequence>
<dbReference type="PANTHER" id="PTHR43594">
    <property type="entry name" value="QUERCETIN 2,3-DIOXYGENASE"/>
    <property type="match status" value="1"/>
</dbReference>
<evidence type="ECO:0000259" key="4">
    <source>
        <dbReference type="Pfam" id="PF02678"/>
    </source>
</evidence>
<dbReference type="AlphaFoldDB" id="A0A448UB33"/>
<evidence type="ECO:0000313" key="7">
    <source>
        <dbReference type="Proteomes" id="UP000268229"/>
    </source>
</evidence>
<feature type="binding site" evidence="2">
    <location>
        <position position="109"/>
    </location>
    <ligand>
        <name>Fe cation</name>
        <dbReference type="ChEBI" id="CHEBI:24875"/>
    </ligand>
</feature>
<evidence type="ECO:0000259" key="5">
    <source>
        <dbReference type="Pfam" id="PF05726"/>
    </source>
</evidence>
<feature type="domain" description="Pirin N-terminal" evidence="4">
    <location>
        <begin position="28"/>
        <end position="129"/>
    </location>
</feature>
<dbReference type="InterPro" id="IPR014710">
    <property type="entry name" value="RmlC-like_jellyroll"/>
</dbReference>
<feature type="binding site" evidence="2">
    <location>
        <position position="65"/>
    </location>
    <ligand>
        <name>Fe cation</name>
        <dbReference type="ChEBI" id="CHEBI:24875"/>
    </ligand>
</feature>
<dbReference type="InterPro" id="IPR003829">
    <property type="entry name" value="Pirin_N_dom"/>
</dbReference>
<comment type="cofactor">
    <cofactor evidence="2">
        <name>Fe cation</name>
        <dbReference type="ChEBI" id="CHEBI:24875"/>
    </cofactor>
    <text evidence="2">Binds 1 Fe cation per subunit.</text>
</comment>
<reference evidence="6 7" key="1">
    <citation type="submission" date="2018-12" db="EMBL/GenBank/DDBJ databases">
        <authorList>
            <consortium name="Pathogen Informatics"/>
        </authorList>
    </citation>
    <scope>NUCLEOTIDE SEQUENCE [LARGE SCALE GENOMIC DNA]</scope>
    <source>
        <strain evidence="6 7">NCTC12227</strain>
    </source>
</reference>
<accession>A0A448UB33</accession>
<evidence type="ECO:0000256" key="3">
    <source>
        <dbReference type="RuleBase" id="RU003457"/>
    </source>
</evidence>
<dbReference type="EC" id="1.13.11.24" evidence="6"/>
<organism evidence="6 7">
    <name type="scientific">Neisseria animaloris</name>
    <dbReference type="NCBI Taxonomy" id="326522"/>
    <lineage>
        <taxon>Bacteria</taxon>
        <taxon>Pseudomonadati</taxon>
        <taxon>Pseudomonadota</taxon>
        <taxon>Betaproteobacteria</taxon>
        <taxon>Neisseriales</taxon>
        <taxon>Neisseriaceae</taxon>
        <taxon>Neisseria</taxon>
    </lineage>
</organism>
<comment type="similarity">
    <text evidence="1 3">Belongs to the pirin family.</text>
</comment>
<keyword evidence="6" id="KW-0560">Oxidoreductase</keyword>
<dbReference type="Pfam" id="PF02678">
    <property type="entry name" value="Pirin"/>
    <property type="match status" value="1"/>
</dbReference>
<keyword evidence="2" id="KW-0408">Iron</keyword>
<dbReference type="CDD" id="cd02909">
    <property type="entry name" value="cupin_pirin_N"/>
    <property type="match status" value="1"/>
</dbReference>
<dbReference type="Gene3D" id="2.60.120.10">
    <property type="entry name" value="Jelly Rolls"/>
    <property type="match status" value="2"/>
</dbReference>
<feature type="domain" description="Pirin C-terminal" evidence="5">
    <location>
        <begin position="184"/>
        <end position="287"/>
    </location>
</feature>
<dbReference type="InterPro" id="IPR012093">
    <property type="entry name" value="Pirin"/>
</dbReference>
<dbReference type="STRING" id="326522.BWD08_03860"/>
<dbReference type="GO" id="GO:0008127">
    <property type="term" value="F:quercetin 2,3-dioxygenase activity"/>
    <property type="evidence" value="ECO:0007669"/>
    <property type="project" value="UniProtKB-EC"/>
</dbReference>
<name>A0A448UB33_9NEIS</name>
<feature type="binding site" evidence="2">
    <location>
        <position position="63"/>
    </location>
    <ligand>
        <name>Fe cation</name>
        <dbReference type="ChEBI" id="CHEBI:24875"/>
    </ligand>
</feature>
<dbReference type="RefSeq" id="WP_126304430.1">
    <property type="nucleotide sequence ID" value="NZ_LR134516.1"/>
</dbReference>
<dbReference type="EMBL" id="LR134516">
    <property type="protein sequence ID" value="VEJ21115.1"/>
    <property type="molecule type" value="Genomic_DNA"/>
</dbReference>
<dbReference type="PIRSF" id="PIRSF006232">
    <property type="entry name" value="Pirin"/>
    <property type="match status" value="1"/>
</dbReference>
<dbReference type="PANTHER" id="PTHR43594:SF1">
    <property type="entry name" value="QUERCETIN 2,3-DIOXYGENASE PA2418-RELATED"/>
    <property type="match status" value="1"/>
</dbReference>
<keyword evidence="7" id="KW-1185">Reference proteome</keyword>
<dbReference type="GO" id="GO:0046872">
    <property type="term" value="F:metal ion binding"/>
    <property type="evidence" value="ECO:0007669"/>
    <property type="project" value="UniProtKB-KW"/>
</dbReference>
<dbReference type="KEGG" id="nani:NCTC12227_00841"/>
<dbReference type="Pfam" id="PF05726">
    <property type="entry name" value="Pirin_C"/>
    <property type="match status" value="1"/>
</dbReference>
<keyword evidence="2" id="KW-0479">Metal-binding</keyword>
<proteinExistence type="inferred from homology"/>
<dbReference type="InterPro" id="IPR008778">
    <property type="entry name" value="Pirin_C_dom"/>
</dbReference>
<dbReference type="Proteomes" id="UP000268229">
    <property type="component" value="Chromosome"/>
</dbReference>
<dbReference type="SUPFAM" id="SSF51182">
    <property type="entry name" value="RmlC-like cupins"/>
    <property type="match status" value="1"/>
</dbReference>
<gene>
    <name evidence="6" type="primary">yhhW_1</name>
    <name evidence="6" type="ORF">NCTC12227_00841</name>
</gene>
<dbReference type="InterPro" id="IPR011051">
    <property type="entry name" value="RmlC_Cupin_sf"/>
</dbReference>
<evidence type="ECO:0000313" key="6">
    <source>
        <dbReference type="EMBL" id="VEJ21115.1"/>
    </source>
</evidence>
<protein>
    <submittedName>
        <fullName evidence="6">Quercetin 2,3-dioxygenase</fullName>
        <ecNumber evidence="6">1.13.11.24</ecNumber>
    </submittedName>
</protein>